<organism evidence="1 2">
    <name type="scientific">Flavonifractor plautii</name>
    <name type="common">Fusobacterium plautii</name>
    <dbReference type="NCBI Taxonomy" id="292800"/>
    <lineage>
        <taxon>Bacteria</taxon>
        <taxon>Bacillati</taxon>
        <taxon>Bacillota</taxon>
        <taxon>Clostridia</taxon>
        <taxon>Eubacteriales</taxon>
        <taxon>Oscillospiraceae</taxon>
        <taxon>Flavonifractor</taxon>
    </lineage>
</organism>
<dbReference type="Proteomes" id="UP000434475">
    <property type="component" value="Unassembled WGS sequence"/>
</dbReference>
<evidence type="ECO:0000313" key="1">
    <source>
        <dbReference type="EMBL" id="MSB19969.1"/>
    </source>
</evidence>
<name>A0A6I2R238_FLAPL</name>
<sequence length="103" mass="11561">MEEIEALVAAGGAVCELCKGQMLKADGCTWPGIYCKGKYYKRIRYGDERRHWRDERCHDCGAKRGQYHHANCDVEQCPVCGGQLISCGCDAEYTNDPEPAQDK</sequence>
<evidence type="ECO:0000313" key="2">
    <source>
        <dbReference type="Proteomes" id="UP000434475"/>
    </source>
</evidence>
<dbReference type="RefSeq" id="WP_133248337.1">
    <property type="nucleotide sequence ID" value="NZ_JAQLWY010000020.1"/>
</dbReference>
<reference evidence="1 2" key="1">
    <citation type="journal article" date="2019" name="Nat. Med.">
        <title>A library of human gut bacterial isolates paired with longitudinal multiomics data enables mechanistic microbiome research.</title>
        <authorList>
            <person name="Poyet M."/>
            <person name="Groussin M."/>
            <person name="Gibbons S.M."/>
            <person name="Avila-Pacheco J."/>
            <person name="Jiang X."/>
            <person name="Kearney S.M."/>
            <person name="Perrotta A.R."/>
            <person name="Berdy B."/>
            <person name="Zhao S."/>
            <person name="Lieberman T.D."/>
            <person name="Swanson P.K."/>
            <person name="Smith M."/>
            <person name="Roesemann S."/>
            <person name="Alexander J.E."/>
            <person name="Rich S.A."/>
            <person name="Livny J."/>
            <person name="Vlamakis H."/>
            <person name="Clish C."/>
            <person name="Bullock K."/>
            <person name="Deik A."/>
            <person name="Scott J."/>
            <person name="Pierce K.A."/>
            <person name="Xavier R.J."/>
            <person name="Alm E.J."/>
        </authorList>
    </citation>
    <scope>NUCLEOTIDE SEQUENCE [LARGE SCALE GENOMIC DNA]</scope>
    <source>
        <strain evidence="1 2">BIOML-A2</strain>
    </source>
</reference>
<accession>A0A6I2R238</accession>
<proteinExistence type="predicted"/>
<dbReference type="EMBL" id="WKPR01000009">
    <property type="protein sequence ID" value="MSB19969.1"/>
    <property type="molecule type" value="Genomic_DNA"/>
</dbReference>
<protein>
    <submittedName>
        <fullName evidence="1">Uncharacterized protein</fullName>
    </submittedName>
</protein>
<gene>
    <name evidence="1" type="ORF">GKE97_10625</name>
</gene>
<dbReference type="AlphaFoldDB" id="A0A6I2R238"/>
<comment type="caution">
    <text evidence="1">The sequence shown here is derived from an EMBL/GenBank/DDBJ whole genome shotgun (WGS) entry which is preliminary data.</text>
</comment>